<protein>
    <recommendedName>
        <fullName evidence="6">ABC transmembrane type-1 domain-containing protein</fullName>
    </recommendedName>
</protein>
<evidence type="ECO:0000256" key="5">
    <source>
        <dbReference type="SAM" id="Phobius"/>
    </source>
</evidence>
<dbReference type="NCBIfam" id="TIGR02138">
    <property type="entry name" value="phosphate_pstC"/>
    <property type="match status" value="1"/>
</dbReference>
<dbReference type="Pfam" id="PF00528">
    <property type="entry name" value="BPD_transp_1"/>
    <property type="match status" value="1"/>
</dbReference>
<feature type="transmembrane region" description="Helical" evidence="5">
    <location>
        <begin position="309"/>
        <end position="332"/>
    </location>
</feature>
<feature type="transmembrane region" description="Helical" evidence="5">
    <location>
        <begin position="203"/>
        <end position="228"/>
    </location>
</feature>
<evidence type="ECO:0000256" key="4">
    <source>
        <dbReference type="ARBA" id="ARBA00023136"/>
    </source>
</evidence>
<comment type="caution">
    <text evidence="7">The sequence shown here is derived from an EMBL/GenBank/DDBJ whole genome shotgun (WGS) entry which is preliminary data.</text>
</comment>
<dbReference type="InterPro" id="IPR011864">
    <property type="entry name" value="Phosphate_PstC"/>
</dbReference>
<evidence type="ECO:0000256" key="1">
    <source>
        <dbReference type="ARBA" id="ARBA00004141"/>
    </source>
</evidence>
<feature type="transmembrane region" description="Helical" evidence="5">
    <location>
        <begin position="169"/>
        <end position="191"/>
    </location>
</feature>
<feature type="transmembrane region" description="Helical" evidence="5">
    <location>
        <begin position="263"/>
        <end position="289"/>
    </location>
</feature>
<evidence type="ECO:0000256" key="3">
    <source>
        <dbReference type="ARBA" id="ARBA00022989"/>
    </source>
</evidence>
<dbReference type="GO" id="GO:0005315">
    <property type="term" value="F:phosphate transmembrane transporter activity"/>
    <property type="evidence" value="ECO:0007669"/>
    <property type="project" value="InterPro"/>
</dbReference>
<dbReference type="AlphaFoldDB" id="A0A0F9S2J9"/>
<dbReference type="CDD" id="cd06261">
    <property type="entry name" value="TM_PBP2"/>
    <property type="match status" value="1"/>
</dbReference>
<dbReference type="InterPro" id="IPR035906">
    <property type="entry name" value="MetI-like_sf"/>
</dbReference>
<keyword evidence="4 5" id="KW-0472">Membrane</keyword>
<dbReference type="InterPro" id="IPR022182">
    <property type="entry name" value="PstC_N"/>
</dbReference>
<accession>A0A0F9S2J9</accession>
<dbReference type="InterPro" id="IPR000515">
    <property type="entry name" value="MetI-like"/>
</dbReference>
<evidence type="ECO:0000256" key="2">
    <source>
        <dbReference type="ARBA" id="ARBA00022692"/>
    </source>
</evidence>
<dbReference type="GO" id="GO:0006817">
    <property type="term" value="P:phosphate ion transport"/>
    <property type="evidence" value="ECO:0007669"/>
    <property type="project" value="InterPro"/>
</dbReference>
<reference evidence="7" key="1">
    <citation type="journal article" date="2015" name="Nature">
        <title>Complex archaea that bridge the gap between prokaryotes and eukaryotes.</title>
        <authorList>
            <person name="Spang A."/>
            <person name="Saw J.H."/>
            <person name="Jorgensen S.L."/>
            <person name="Zaremba-Niedzwiedzka K."/>
            <person name="Martijn J."/>
            <person name="Lind A.E."/>
            <person name="van Eijk R."/>
            <person name="Schleper C."/>
            <person name="Guy L."/>
            <person name="Ettema T.J."/>
        </authorList>
    </citation>
    <scope>NUCLEOTIDE SEQUENCE</scope>
</reference>
<evidence type="ECO:0000313" key="7">
    <source>
        <dbReference type="EMBL" id="KKN63060.1"/>
    </source>
</evidence>
<dbReference type="PROSITE" id="PS50928">
    <property type="entry name" value="ABC_TM1"/>
    <property type="match status" value="1"/>
</dbReference>
<dbReference type="EMBL" id="LAZR01000603">
    <property type="protein sequence ID" value="KKN63060.1"/>
    <property type="molecule type" value="Genomic_DNA"/>
</dbReference>
<keyword evidence="2 5" id="KW-0812">Transmembrane</keyword>
<dbReference type="PANTHER" id="PTHR42727:SF1">
    <property type="entry name" value="PHOSPHATE TRANSPORT SYSTEM PERMEASE"/>
    <property type="match status" value="1"/>
</dbReference>
<dbReference type="SUPFAM" id="SSF161098">
    <property type="entry name" value="MetI-like"/>
    <property type="match status" value="1"/>
</dbReference>
<sequence>MRNFLNVAPTTLLVLVLLALTVVAFGIVRSRAMAAASGDSRKLHSLPNYYGYNAALFTAIPSLFVLVVWLLIQPVVIQNAVIEMIPQSAVDQGSSVNLVMSDVTRVANGLDAAVQAGSINPDRARNLSSSDTDVRALLAESGVALGSDVSPEVLAAAQRYRSMQGTGRLLMFAIVSTIALAGLVFAFRVTTEKFRARNMVERFLLSMLIAAASLAILTTVGIVLSMLFETINFFKLHPWQDFFLGTTWAPNFRGDSELSILPLLWGTLYISIIALLVAVPIGLFAAIYLSEYANSKVRAFAKPLLEILAGIPTIVYGLFALLTVGPFLVNLFGRGENGILGVDWMSGATSVLTAGLVMGIMLIPFVSSLSDDIINAVPQSLRDGSFGLGATHSETIRQVVLPAALPGIVGAVLLAASRAIGETMIVVLGAGAIARISANPLEAMTTITTRIVSQLTGDTDFASPETLVAFALGLTLFVLTLGLNVLALYIVRKYREQYE</sequence>
<dbReference type="Gene3D" id="1.10.3720.10">
    <property type="entry name" value="MetI-like"/>
    <property type="match status" value="1"/>
</dbReference>
<dbReference type="GO" id="GO:0016020">
    <property type="term" value="C:membrane"/>
    <property type="evidence" value="ECO:0007669"/>
    <property type="project" value="UniProtKB-SubCell"/>
</dbReference>
<keyword evidence="3 5" id="KW-1133">Transmembrane helix</keyword>
<name>A0A0F9S2J9_9ZZZZ</name>
<feature type="transmembrane region" description="Helical" evidence="5">
    <location>
        <begin position="50"/>
        <end position="72"/>
    </location>
</feature>
<proteinExistence type="predicted"/>
<evidence type="ECO:0000259" key="6">
    <source>
        <dbReference type="PROSITE" id="PS50928"/>
    </source>
</evidence>
<dbReference type="PANTHER" id="PTHR42727">
    <property type="entry name" value="PHOSPHATE TRANSPORT SYSTEM PERMEASE PROTEIN"/>
    <property type="match status" value="1"/>
</dbReference>
<comment type="subcellular location">
    <subcellularLocation>
        <location evidence="1">Membrane</location>
        <topology evidence="1">Multi-pass membrane protein</topology>
    </subcellularLocation>
</comment>
<organism evidence="7">
    <name type="scientific">marine sediment metagenome</name>
    <dbReference type="NCBI Taxonomy" id="412755"/>
    <lineage>
        <taxon>unclassified sequences</taxon>
        <taxon>metagenomes</taxon>
        <taxon>ecological metagenomes</taxon>
    </lineage>
</organism>
<feature type="domain" description="ABC transmembrane type-1" evidence="6">
    <location>
        <begin position="264"/>
        <end position="487"/>
    </location>
</feature>
<gene>
    <name evidence="7" type="ORF">LCGC14_0505870</name>
</gene>
<dbReference type="Pfam" id="PF12501">
    <property type="entry name" value="DUF3708"/>
    <property type="match status" value="1"/>
</dbReference>
<feature type="transmembrane region" description="Helical" evidence="5">
    <location>
        <begin position="467"/>
        <end position="491"/>
    </location>
</feature>
<feature type="transmembrane region" description="Helical" evidence="5">
    <location>
        <begin position="344"/>
        <end position="366"/>
    </location>
</feature>